<feature type="transmembrane region" description="Helical" evidence="2">
    <location>
        <begin position="195"/>
        <end position="215"/>
    </location>
</feature>
<protein>
    <recommendedName>
        <fullName evidence="5">Mob1/phocein family protein</fullName>
    </recommendedName>
</protein>
<comment type="caution">
    <text evidence="3">The sequence shown here is derived from an EMBL/GenBank/DDBJ whole genome shotgun (WGS) entry which is preliminary data.</text>
</comment>
<feature type="transmembrane region" description="Helical" evidence="2">
    <location>
        <begin position="227"/>
        <end position="247"/>
    </location>
</feature>
<keyword evidence="1" id="KW-0479">Metal-binding</keyword>
<name>A0A395J1X0_9HELO</name>
<feature type="binding site" evidence="1">
    <location>
        <position position="86"/>
    </location>
    <ligand>
        <name>Zn(2+)</name>
        <dbReference type="ChEBI" id="CHEBI:29105"/>
    </ligand>
</feature>
<reference evidence="3 4" key="1">
    <citation type="submission" date="2018-06" db="EMBL/GenBank/DDBJ databases">
        <title>Genome Sequence of the Brown Rot Fungal Pathogen Monilinia fructigena.</title>
        <authorList>
            <person name="Landi L."/>
            <person name="De Miccolis Angelini R.M."/>
            <person name="Pollastro S."/>
            <person name="Abate D."/>
            <person name="Faretra F."/>
            <person name="Romanazzi G."/>
        </authorList>
    </citation>
    <scope>NUCLEOTIDE SEQUENCE [LARGE SCALE GENOMIC DNA]</scope>
    <source>
        <strain evidence="3 4">Mfrg269</strain>
    </source>
</reference>
<sequence length="263" mass="30135">MTSFITTVNQRTRNQFRPRNAHKGTTSYQLRQYAEATLGGGSLRKVVKLPEGEDENEWLAVNMVDFYNHINLLYGSITEFCSPQSCPEMKATDEFEYLWQDNENFKRPTKMPAPTYIEHLMAWVQASIDNETVFPSRIGVPFPKGFSTMIKQVFKRMYRVYAHIYCTITLLFVNLGWRLISILASNIMFSSLMNMIWQAVKTFGDLWVIWLTVCLGQIRRLANDKAMIHIIILLAFGTSYLGSSGVMEGGEGGWRGLSRAIGW</sequence>
<feature type="binding site" evidence="1">
    <location>
        <position position="163"/>
    </location>
    <ligand>
        <name>Zn(2+)</name>
        <dbReference type="ChEBI" id="CHEBI:29105"/>
    </ligand>
</feature>
<organism evidence="3 4">
    <name type="scientific">Monilinia fructigena</name>
    <dbReference type="NCBI Taxonomy" id="38457"/>
    <lineage>
        <taxon>Eukaryota</taxon>
        <taxon>Fungi</taxon>
        <taxon>Dikarya</taxon>
        <taxon>Ascomycota</taxon>
        <taxon>Pezizomycotina</taxon>
        <taxon>Leotiomycetes</taxon>
        <taxon>Helotiales</taxon>
        <taxon>Sclerotiniaceae</taxon>
        <taxon>Monilinia</taxon>
    </lineage>
</organism>
<dbReference type="EMBL" id="QKRW01000008">
    <property type="protein sequence ID" value="RAL66094.1"/>
    <property type="molecule type" value="Genomic_DNA"/>
</dbReference>
<feature type="transmembrane region" description="Helical" evidence="2">
    <location>
        <begin position="160"/>
        <end position="183"/>
    </location>
</feature>
<evidence type="ECO:0000256" key="1">
    <source>
        <dbReference type="PIRSR" id="PIRSR605301-1"/>
    </source>
</evidence>
<evidence type="ECO:0000313" key="3">
    <source>
        <dbReference type="EMBL" id="RAL66094.1"/>
    </source>
</evidence>
<evidence type="ECO:0008006" key="5">
    <source>
        <dbReference type="Google" id="ProtNLM"/>
    </source>
</evidence>
<accession>A0A395J1X0</accession>
<keyword evidence="2" id="KW-0472">Membrane</keyword>
<keyword evidence="2" id="KW-1133">Transmembrane helix</keyword>
<dbReference type="OrthoDB" id="8170117at2759"/>
<dbReference type="InterPro" id="IPR005301">
    <property type="entry name" value="MOB_kinase_act_fam"/>
</dbReference>
<evidence type="ECO:0000313" key="4">
    <source>
        <dbReference type="Proteomes" id="UP000249056"/>
    </source>
</evidence>
<dbReference type="Proteomes" id="UP000249056">
    <property type="component" value="Unassembled WGS sequence"/>
</dbReference>
<dbReference type="SMART" id="SM01388">
    <property type="entry name" value="Mob1_phocein"/>
    <property type="match status" value="1"/>
</dbReference>
<dbReference type="AlphaFoldDB" id="A0A395J1X0"/>
<keyword evidence="2" id="KW-0812">Transmembrane</keyword>
<feature type="binding site" evidence="1">
    <location>
        <position position="81"/>
    </location>
    <ligand>
        <name>Zn(2+)</name>
        <dbReference type="ChEBI" id="CHEBI:29105"/>
    </ligand>
</feature>
<dbReference type="PANTHER" id="PTHR22599">
    <property type="entry name" value="MPS ONE BINDER KINASE ACTIVATOR-LIKE MOB"/>
    <property type="match status" value="1"/>
</dbReference>
<gene>
    <name evidence="3" type="ORF">DID88_005753</name>
</gene>
<dbReference type="Pfam" id="PF03637">
    <property type="entry name" value="Mob1_phocein"/>
    <property type="match status" value="1"/>
</dbReference>
<keyword evidence="4" id="KW-1185">Reference proteome</keyword>
<dbReference type="Gene3D" id="1.20.140.30">
    <property type="entry name" value="MOB kinase activator"/>
    <property type="match status" value="1"/>
</dbReference>
<proteinExistence type="predicted"/>
<keyword evidence="1" id="KW-0862">Zinc</keyword>
<dbReference type="InterPro" id="IPR036703">
    <property type="entry name" value="MOB_kinase_act_sf"/>
</dbReference>
<dbReference type="SUPFAM" id="SSF101152">
    <property type="entry name" value="Mob1/phocein"/>
    <property type="match status" value="1"/>
</dbReference>
<evidence type="ECO:0000256" key="2">
    <source>
        <dbReference type="SAM" id="Phobius"/>
    </source>
</evidence>